<dbReference type="EC" id="4.2.-.-" evidence="4"/>
<evidence type="ECO:0000313" key="6">
    <source>
        <dbReference type="EMBL" id="GAA1813364.1"/>
    </source>
</evidence>
<evidence type="ECO:0000256" key="3">
    <source>
        <dbReference type="ARBA" id="ARBA00023239"/>
    </source>
</evidence>
<dbReference type="Pfam" id="PF04073">
    <property type="entry name" value="tRNA_edit"/>
    <property type="match status" value="1"/>
</dbReference>
<evidence type="ECO:0000313" key="7">
    <source>
        <dbReference type="Proteomes" id="UP001500002"/>
    </source>
</evidence>
<dbReference type="InterPro" id="IPR004369">
    <property type="entry name" value="Prolyl-tRNA_editing_YbaK/EbsC"/>
</dbReference>
<proteinExistence type="inferred from homology"/>
<dbReference type="PANTHER" id="PTHR30411">
    <property type="entry name" value="CYTOPLASMIC PROTEIN"/>
    <property type="match status" value="1"/>
</dbReference>
<gene>
    <name evidence="6" type="primary">ybaK</name>
    <name evidence="6" type="ORF">GCM10009749_23370</name>
</gene>
<keyword evidence="3 4" id="KW-0456">Lyase</keyword>
<accession>A0ABN2M9A6</accession>
<feature type="domain" description="YbaK/aminoacyl-tRNA synthetase-associated" evidence="5">
    <location>
        <begin position="45"/>
        <end position="155"/>
    </location>
</feature>
<evidence type="ECO:0000256" key="2">
    <source>
        <dbReference type="ARBA" id="ARBA00022917"/>
    </source>
</evidence>
<dbReference type="Proteomes" id="UP001500002">
    <property type="component" value="Unassembled WGS sequence"/>
</dbReference>
<dbReference type="InterPro" id="IPR036754">
    <property type="entry name" value="YbaK/aa-tRNA-synt-asso_dom_sf"/>
</dbReference>
<dbReference type="EMBL" id="BAAANJ010000008">
    <property type="protein sequence ID" value="GAA1813364.1"/>
    <property type="molecule type" value="Genomic_DNA"/>
</dbReference>
<reference evidence="7" key="1">
    <citation type="journal article" date="2019" name="Int. J. Syst. Evol. Microbiol.">
        <title>The Global Catalogue of Microorganisms (GCM) 10K type strain sequencing project: providing services to taxonomists for standard genome sequencing and annotation.</title>
        <authorList>
            <consortium name="The Broad Institute Genomics Platform"/>
            <consortium name="The Broad Institute Genome Sequencing Center for Infectious Disease"/>
            <person name="Wu L."/>
            <person name="Ma J."/>
        </authorList>
    </citation>
    <scope>NUCLEOTIDE SEQUENCE [LARGE SCALE GENOMIC DNA]</scope>
    <source>
        <strain evidence="7">JCM 14322</strain>
    </source>
</reference>
<dbReference type="InterPro" id="IPR007214">
    <property type="entry name" value="YbaK/aa-tRNA-synth-assoc-dom"/>
</dbReference>
<dbReference type="CDD" id="cd00002">
    <property type="entry name" value="YbaK_deacylase"/>
    <property type="match status" value="1"/>
</dbReference>
<name>A0ABN2M9A6_9MICO</name>
<evidence type="ECO:0000256" key="4">
    <source>
        <dbReference type="PIRNR" id="PIRNR006181"/>
    </source>
</evidence>
<sequence length="169" mass="17421">MSKRSDAASAASAATPATLALTRAGIAFTARSYDHDPRAAAYGLEAAEKLGVEPERVFKTLLADIDGRLVVGIIPVAEKLDLKALAAAVGGKRAEMADPAVAERKTGYVVGGISPIGQKSALPTVLDESAILCETILVSGGRRGLDLELSPDDLIAATAGRYAPIARPR</sequence>
<comment type="similarity">
    <text evidence="1 4">Belongs to the prolyl-tRNA editing family. YbaK/EbsC subfamily.</text>
</comment>
<comment type="caution">
    <text evidence="6">The sequence shown here is derived from an EMBL/GenBank/DDBJ whole genome shotgun (WGS) entry which is preliminary data.</text>
</comment>
<evidence type="ECO:0000259" key="5">
    <source>
        <dbReference type="Pfam" id="PF04073"/>
    </source>
</evidence>
<keyword evidence="7" id="KW-1185">Reference proteome</keyword>
<dbReference type="NCBIfam" id="TIGR00011">
    <property type="entry name" value="YbaK_EbsC"/>
    <property type="match status" value="1"/>
</dbReference>
<dbReference type="PIRSF" id="PIRSF006181">
    <property type="entry name" value="EbsC_YbaK"/>
    <property type="match status" value="1"/>
</dbReference>
<dbReference type="SUPFAM" id="SSF55826">
    <property type="entry name" value="YbaK/ProRS associated domain"/>
    <property type="match status" value="1"/>
</dbReference>
<organism evidence="6 7">
    <name type="scientific">Agromyces neolithicus</name>
    <dbReference type="NCBI Taxonomy" id="269420"/>
    <lineage>
        <taxon>Bacteria</taxon>
        <taxon>Bacillati</taxon>
        <taxon>Actinomycetota</taxon>
        <taxon>Actinomycetes</taxon>
        <taxon>Micrococcales</taxon>
        <taxon>Microbacteriaceae</taxon>
        <taxon>Agromyces</taxon>
    </lineage>
</organism>
<dbReference type="RefSeq" id="WP_344296368.1">
    <property type="nucleotide sequence ID" value="NZ_BAAANJ010000008.1"/>
</dbReference>
<dbReference type="Gene3D" id="3.90.960.10">
    <property type="entry name" value="YbaK/aminoacyl-tRNA synthetase-associated domain"/>
    <property type="match status" value="1"/>
</dbReference>
<keyword evidence="2 4" id="KW-0648">Protein biosynthesis</keyword>
<protein>
    <recommendedName>
        <fullName evidence="4">Cys-tRNA(Pro)/Cys-tRNA(Cys) deacylase</fullName>
        <ecNumber evidence="4">4.2.-.-</ecNumber>
    </recommendedName>
</protein>
<evidence type="ECO:0000256" key="1">
    <source>
        <dbReference type="ARBA" id="ARBA00009798"/>
    </source>
</evidence>
<dbReference type="PANTHER" id="PTHR30411:SF0">
    <property type="entry name" value="CYS-TRNA(PRO)_CYS-TRNA(CYS) DEACYLASE YBAK"/>
    <property type="match status" value="1"/>
</dbReference>